<dbReference type="Pfam" id="PF07030">
    <property type="entry name" value="Phage_Mu_Gp36"/>
    <property type="match status" value="1"/>
</dbReference>
<reference evidence="2 3" key="1">
    <citation type="submission" date="2006-09" db="EMBL/GenBank/DDBJ databases">
        <authorList>
            <person name="Emerson D."/>
            <person name="Ferriera S."/>
            <person name="Johnson J."/>
            <person name="Kravitz S."/>
            <person name="Halpern A."/>
            <person name="Remington K."/>
            <person name="Beeson K."/>
            <person name="Tran B."/>
            <person name="Rogers Y.-H."/>
            <person name="Friedman R."/>
            <person name="Venter J.C."/>
        </authorList>
    </citation>
    <scope>NUCLEOTIDE SEQUENCE [LARGE SCALE GENOMIC DNA]</scope>
    <source>
        <strain evidence="2 3">PV-1</strain>
    </source>
</reference>
<evidence type="ECO:0000313" key="2">
    <source>
        <dbReference type="EMBL" id="EAU55836.1"/>
    </source>
</evidence>
<evidence type="ECO:0000313" key="3">
    <source>
        <dbReference type="Proteomes" id="UP000005297"/>
    </source>
</evidence>
<feature type="region of interest" description="Disordered" evidence="1">
    <location>
        <begin position="51"/>
        <end position="82"/>
    </location>
</feature>
<gene>
    <name evidence="2" type="ORF">SPV1_02772</name>
</gene>
<dbReference type="OrthoDB" id="9812088at2"/>
<dbReference type="eggNOG" id="COG4387">
    <property type="taxonomic scope" value="Bacteria"/>
</dbReference>
<evidence type="ECO:0000256" key="1">
    <source>
        <dbReference type="SAM" id="MobiDB-lite"/>
    </source>
</evidence>
<name>Q0F1R4_9PROT</name>
<protein>
    <submittedName>
        <fullName evidence="2">Uncharacterized protein</fullName>
    </submittedName>
</protein>
<accession>Q0F1R4</accession>
<dbReference type="AlphaFoldDB" id="Q0F1R4"/>
<dbReference type="InterPro" id="IPR009752">
    <property type="entry name" value="Phage_Mu_GpJ"/>
</dbReference>
<comment type="caution">
    <text evidence="2">The sequence shown here is derived from an EMBL/GenBank/DDBJ whole genome shotgun (WGS) entry which is preliminary data.</text>
</comment>
<dbReference type="HOGENOM" id="CLU_2554252_0_0_0"/>
<sequence length="82" mass="8883">MSTVPFPLKRKAGDIARYYLYDNNPTEHVKNEFDNAIAWLRSVAAGKVSLGPNEAGKPTPSNNGAEMVTSGHVFGRSDTGFI</sequence>
<proteinExistence type="predicted"/>
<dbReference type="STRING" id="314344.AL013_10540"/>
<dbReference type="InParanoid" id="Q0F1R4"/>
<dbReference type="Proteomes" id="UP000005297">
    <property type="component" value="Unassembled WGS sequence"/>
</dbReference>
<keyword evidence="3" id="KW-1185">Reference proteome</keyword>
<organism evidence="2 3">
    <name type="scientific">Mariprofundus ferrooxydans PV-1</name>
    <dbReference type="NCBI Taxonomy" id="314345"/>
    <lineage>
        <taxon>Bacteria</taxon>
        <taxon>Pseudomonadati</taxon>
        <taxon>Pseudomonadota</taxon>
        <taxon>Candidatius Mariprofundia</taxon>
        <taxon>Mariprofundales</taxon>
        <taxon>Mariprofundaceae</taxon>
        <taxon>Mariprofundus</taxon>
    </lineage>
</organism>
<dbReference type="EMBL" id="AATS01000002">
    <property type="protein sequence ID" value="EAU55836.1"/>
    <property type="molecule type" value="Genomic_DNA"/>
</dbReference>